<keyword evidence="2" id="KW-1185">Reference proteome</keyword>
<dbReference type="HOGENOM" id="CLU_2543307_0_0_1"/>
<evidence type="ECO:0000313" key="2">
    <source>
        <dbReference type="Proteomes" id="UP000019376"/>
    </source>
</evidence>
<proteinExistence type="predicted"/>
<gene>
    <name evidence="1" type="ORF">PDE_07050</name>
</gene>
<accession>S7ZTJ4</accession>
<name>S7ZTJ4_PENO1</name>
<protein>
    <submittedName>
        <fullName evidence="1">Uncharacterized protein</fullName>
    </submittedName>
</protein>
<reference evidence="1 2" key="1">
    <citation type="journal article" date="2013" name="PLoS ONE">
        <title>Genomic and secretomic analyses reveal unique features of the lignocellulolytic enzyme system of Penicillium decumbens.</title>
        <authorList>
            <person name="Liu G."/>
            <person name="Zhang L."/>
            <person name="Wei X."/>
            <person name="Zou G."/>
            <person name="Qin Y."/>
            <person name="Ma L."/>
            <person name="Li J."/>
            <person name="Zheng H."/>
            <person name="Wang S."/>
            <person name="Wang C."/>
            <person name="Xun L."/>
            <person name="Zhao G.-P."/>
            <person name="Zhou Z."/>
            <person name="Qu Y."/>
        </authorList>
    </citation>
    <scope>NUCLEOTIDE SEQUENCE [LARGE SCALE GENOMIC DNA]</scope>
    <source>
        <strain evidence="2">114-2 / CGMCC 5302</strain>
    </source>
</reference>
<dbReference type="Proteomes" id="UP000019376">
    <property type="component" value="Unassembled WGS sequence"/>
</dbReference>
<organism evidence="1 2">
    <name type="scientific">Penicillium oxalicum (strain 114-2 / CGMCC 5302)</name>
    <name type="common">Penicillium decumbens</name>
    <dbReference type="NCBI Taxonomy" id="933388"/>
    <lineage>
        <taxon>Eukaryota</taxon>
        <taxon>Fungi</taxon>
        <taxon>Dikarya</taxon>
        <taxon>Ascomycota</taxon>
        <taxon>Pezizomycotina</taxon>
        <taxon>Eurotiomycetes</taxon>
        <taxon>Eurotiomycetidae</taxon>
        <taxon>Eurotiales</taxon>
        <taxon>Aspergillaceae</taxon>
        <taxon>Penicillium</taxon>
    </lineage>
</organism>
<evidence type="ECO:0000313" key="1">
    <source>
        <dbReference type="EMBL" id="EPS32091.1"/>
    </source>
</evidence>
<sequence>MSDTHYFSGEIYYILIAQFGSKTSHNILVPFTLSSALKERRVPPTDALRQSRHSIDLHDGCLSRHPRICISSRFAILIYLTVS</sequence>
<dbReference type="EMBL" id="KB644414">
    <property type="protein sequence ID" value="EPS32091.1"/>
    <property type="molecule type" value="Genomic_DNA"/>
</dbReference>
<dbReference type="AlphaFoldDB" id="S7ZTJ4"/>